<dbReference type="AlphaFoldDB" id="A0AAQ4DJZ3"/>
<comment type="caution">
    <text evidence="2">The sequence shown here is derived from an EMBL/GenBank/DDBJ whole genome shotgun (WGS) entry which is preliminary data.</text>
</comment>
<protein>
    <submittedName>
        <fullName evidence="2">Uncharacterized protein</fullName>
    </submittedName>
</protein>
<feature type="non-terminal residue" evidence="2">
    <location>
        <position position="127"/>
    </location>
</feature>
<gene>
    <name evidence="2" type="ORF">V5799_025950</name>
</gene>
<evidence type="ECO:0000313" key="3">
    <source>
        <dbReference type="Proteomes" id="UP001321473"/>
    </source>
</evidence>
<reference evidence="2 3" key="1">
    <citation type="journal article" date="2023" name="Arcadia Sci">
        <title>De novo assembly of a long-read Amblyomma americanum tick genome.</title>
        <authorList>
            <person name="Chou S."/>
            <person name="Poskanzer K.E."/>
            <person name="Rollins M."/>
            <person name="Thuy-Boun P.S."/>
        </authorList>
    </citation>
    <scope>NUCLEOTIDE SEQUENCE [LARGE SCALE GENOMIC DNA]</scope>
    <source>
        <strain evidence="2">F_SG_1</strain>
        <tissue evidence="2">Salivary glands</tissue>
    </source>
</reference>
<proteinExistence type="predicted"/>
<feature type="region of interest" description="Disordered" evidence="1">
    <location>
        <begin position="1"/>
        <end position="51"/>
    </location>
</feature>
<evidence type="ECO:0000313" key="2">
    <source>
        <dbReference type="EMBL" id="KAK8762783.1"/>
    </source>
</evidence>
<dbReference type="Proteomes" id="UP001321473">
    <property type="component" value="Unassembled WGS sequence"/>
</dbReference>
<feature type="compositionally biased region" description="Polar residues" evidence="1">
    <location>
        <begin position="1"/>
        <end position="17"/>
    </location>
</feature>
<evidence type="ECO:0000256" key="1">
    <source>
        <dbReference type="SAM" id="MobiDB-lite"/>
    </source>
</evidence>
<sequence>MKSQRCYLQQHHCSSDPTTRRRFPSPLGARLRERKSGAVEEDDLKARRNRKNSAFPWHREYNAAHGGVQPDWTGLPDARVPKATRALLEERAQKTEASSRAIPSSEQGACTSDADVKLGIVRRARLE</sequence>
<dbReference type="EMBL" id="JARKHS020029802">
    <property type="protein sequence ID" value="KAK8762783.1"/>
    <property type="molecule type" value="Genomic_DNA"/>
</dbReference>
<keyword evidence="3" id="KW-1185">Reference proteome</keyword>
<accession>A0AAQ4DJZ3</accession>
<name>A0AAQ4DJZ3_AMBAM</name>
<organism evidence="2 3">
    <name type="scientific">Amblyomma americanum</name>
    <name type="common">Lone star tick</name>
    <dbReference type="NCBI Taxonomy" id="6943"/>
    <lineage>
        <taxon>Eukaryota</taxon>
        <taxon>Metazoa</taxon>
        <taxon>Ecdysozoa</taxon>
        <taxon>Arthropoda</taxon>
        <taxon>Chelicerata</taxon>
        <taxon>Arachnida</taxon>
        <taxon>Acari</taxon>
        <taxon>Parasitiformes</taxon>
        <taxon>Ixodida</taxon>
        <taxon>Ixodoidea</taxon>
        <taxon>Ixodidae</taxon>
        <taxon>Amblyomminae</taxon>
        <taxon>Amblyomma</taxon>
    </lineage>
</organism>